<dbReference type="AlphaFoldDB" id="A0A246JYH8"/>
<proteinExistence type="predicted"/>
<dbReference type="EMBL" id="NISJ01000004">
    <property type="protein sequence ID" value="OWQ97980.1"/>
    <property type="molecule type" value="Genomic_DNA"/>
</dbReference>
<evidence type="ECO:0000313" key="2">
    <source>
        <dbReference type="Proteomes" id="UP000197097"/>
    </source>
</evidence>
<sequence>MSSGSPQLVGCDGFWIASTMGIKGPEGEANARLIAAAPELLQATAACFALLATDARYDGSECLELARTAIANATGIPS</sequence>
<gene>
    <name evidence="1" type="ORF">CDQ91_10190</name>
</gene>
<organism evidence="1 2">
    <name type="scientific">Sphingopyxis witflariensis</name>
    <dbReference type="NCBI Taxonomy" id="173675"/>
    <lineage>
        <taxon>Bacteria</taxon>
        <taxon>Pseudomonadati</taxon>
        <taxon>Pseudomonadota</taxon>
        <taxon>Alphaproteobacteria</taxon>
        <taxon>Sphingomonadales</taxon>
        <taxon>Sphingomonadaceae</taxon>
        <taxon>Sphingopyxis</taxon>
    </lineage>
</organism>
<keyword evidence="2" id="KW-1185">Reference proteome</keyword>
<evidence type="ECO:0000313" key="1">
    <source>
        <dbReference type="EMBL" id="OWQ97980.1"/>
    </source>
</evidence>
<reference evidence="1 2" key="1">
    <citation type="journal article" date="2002" name="Int. J. Syst. Evol. Microbiol.">
        <title>Sphingopyxis witflariensis sp. nov., isolated from activated sludge.</title>
        <authorList>
            <person name="Kampfer P."/>
            <person name="Witzenberger R."/>
            <person name="Denner E.B."/>
            <person name="Busse H.J."/>
            <person name="Neef A."/>
        </authorList>
    </citation>
    <scope>NUCLEOTIDE SEQUENCE [LARGE SCALE GENOMIC DNA]</scope>
    <source>
        <strain evidence="1 2">DSM 14551</strain>
    </source>
</reference>
<name>A0A246JYH8_9SPHN</name>
<protein>
    <submittedName>
        <fullName evidence="1">Uncharacterized protein</fullName>
    </submittedName>
</protein>
<dbReference type="Proteomes" id="UP000197097">
    <property type="component" value="Unassembled WGS sequence"/>
</dbReference>
<accession>A0A246JYH8</accession>
<comment type="caution">
    <text evidence="1">The sequence shown here is derived from an EMBL/GenBank/DDBJ whole genome shotgun (WGS) entry which is preliminary data.</text>
</comment>